<dbReference type="EMBL" id="MCGO01000089">
    <property type="protein sequence ID" value="ORY29222.1"/>
    <property type="molecule type" value="Genomic_DNA"/>
</dbReference>
<name>A0A1Y2B319_9FUNG</name>
<gene>
    <name evidence="7" type="ORF">BCR33DRAFT_724737</name>
</gene>
<dbReference type="GO" id="GO:0008270">
    <property type="term" value="F:zinc ion binding"/>
    <property type="evidence" value="ECO:0007669"/>
    <property type="project" value="InterPro"/>
</dbReference>
<keyword evidence="8" id="KW-1185">Reference proteome</keyword>
<comment type="caution">
    <text evidence="7">The sequence shown here is derived from an EMBL/GenBank/DDBJ whole genome shotgun (WGS) entry which is preliminary data.</text>
</comment>
<accession>A0A1Y2B319</accession>
<evidence type="ECO:0000256" key="1">
    <source>
        <dbReference type="ARBA" id="ARBA00004123"/>
    </source>
</evidence>
<keyword evidence="2" id="KW-0479">Metal-binding</keyword>
<dbReference type="GO" id="GO:0003677">
    <property type="term" value="F:DNA binding"/>
    <property type="evidence" value="ECO:0007669"/>
    <property type="project" value="InterPro"/>
</dbReference>
<dbReference type="AlphaFoldDB" id="A0A1Y2B319"/>
<dbReference type="PANTHER" id="PTHR47338:SF5">
    <property type="entry name" value="ZN(II)2CYS6 TRANSCRIPTION FACTOR (EUROFUNG)"/>
    <property type="match status" value="1"/>
</dbReference>
<organism evidence="7 8">
    <name type="scientific">Rhizoclosmatium globosum</name>
    <dbReference type="NCBI Taxonomy" id="329046"/>
    <lineage>
        <taxon>Eukaryota</taxon>
        <taxon>Fungi</taxon>
        <taxon>Fungi incertae sedis</taxon>
        <taxon>Chytridiomycota</taxon>
        <taxon>Chytridiomycota incertae sedis</taxon>
        <taxon>Chytridiomycetes</taxon>
        <taxon>Chytridiales</taxon>
        <taxon>Chytriomycetaceae</taxon>
        <taxon>Rhizoclosmatium</taxon>
    </lineage>
</organism>
<dbReference type="InterPro" id="IPR050815">
    <property type="entry name" value="TF_fung"/>
</dbReference>
<proteinExistence type="predicted"/>
<reference evidence="7 8" key="1">
    <citation type="submission" date="2016-07" db="EMBL/GenBank/DDBJ databases">
        <title>Pervasive Adenine N6-methylation of Active Genes in Fungi.</title>
        <authorList>
            <consortium name="DOE Joint Genome Institute"/>
            <person name="Mondo S.J."/>
            <person name="Dannebaum R.O."/>
            <person name="Kuo R.C."/>
            <person name="Labutti K."/>
            <person name="Haridas S."/>
            <person name="Kuo A."/>
            <person name="Salamov A."/>
            <person name="Ahrendt S.R."/>
            <person name="Lipzen A."/>
            <person name="Sullivan W."/>
            <person name="Andreopoulos W.B."/>
            <person name="Clum A."/>
            <person name="Lindquist E."/>
            <person name="Daum C."/>
            <person name="Ramamoorthy G.K."/>
            <person name="Gryganskyi A."/>
            <person name="Culley D."/>
            <person name="Magnuson J.K."/>
            <person name="James T.Y."/>
            <person name="O'Malley M.A."/>
            <person name="Stajich J.E."/>
            <person name="Spatafora J.W."/>
            <person name="Visel A."/>
            <person name="Grigoriev I.V."/>
        </authorList>
    </citation>
    <scope>NUCLEOTIDE SEQUENCE [LARGE SCALE GENOMIC DNA]</scope>
    <source>
        <strain evidence="7 8">JEL800</strain>
    </source>
</reference>
<dbReference type="InterPro" id="IPR007219">
    <property type="entry name" value="XnlR_reg_dom"/>
</dbReference>
<protein>
    <recommendedName>
        <fullName evidence="6">Xylanolytic transcriptional activator regulatory domain-containing protein</fullName>
    </recommendedName>
</protein>
<keyword evidence="4" id="KW-0804">Transcription</keyword>
<dbReference type="Proteomes" id="UP000193642">
    <property type="component" value="Unassembled WGS sequence"/>
</dbReference>
<dbReference type="CDD" id="cd12148">
    <property type="entry name" value="fungal_TF_MHR"/>
    <property type="match status" value="1"/>
</dbReference>
<evidence type="ECO:0000256" key="5">
    <source>
        <dbReference type="ARBA" id="ARBA00023242"/>
    </source>
</evidence>
<dbReference type="GO" id="GO:0000981">
    <property type="term" value="F:DNA-binding transcription factor activity, RNA polymerase II-specific"/>
    <property type="evidence" value="ECO:0007669"/>
    <property type="project" value="InterPro"/>
</dbReference>
<evidence type="ECO:0000313" key="7">
    <source>
        <dbReference type="EMBL" id="ORY29222.1"/>
    </source>
</evidence>
<sequence length="547" mass="62196">MGKQRTSCTRCYTGKKKCVHPLDNVACERCSRLGFEDCDLVPQTTPQSARVSALDQIISATESSLMDLDSDDWSDHNHYRVPVQAASRLVLCATAALTLRDIVPDDVAFSYYQRARKAVMKYAHIPSVRTAQAFHYIFLFSLWKGQPSLGQPFFQRAIEMANDLRLNVDPDNSPWLHSLKLTETQKEERRRVYWSLQYLSNYTKSIFEDACQIECEPDASMKPPRALYDVEGSLVFPPNETHFATYNIPRLITKIKRYYATAPKSIRDILSSPAMTELNALCIAIHSRISQLLIIERPDALTDRDYDLFMHQIQKASLDTQPRVITNSFNAFASTCMLHRSKMYLSALNSCHPFFMDDGERGIISLAIMESFEAAHRISGLLSFLNQVKTGPDAGKVAGVSGPRIVYALFESTIVFWFITCRMKDDWWEYLPPLALVLRGMTKERWETVARYIESENRLRSSGSLLPLLQCVEYMYREFLAKESGVVIGGVEELVLGMQVSSIKDPGESVTKDAWAFLGILGLEVAGGVRWKGKSEEAWRLFWKLHN</sequence>
<evidence type="ECO:0000256" key="4">
    <source>
        <dbReference type="ARBA" id="ARBA00023163"/>
    </source>
</evidence>
<comment type="subcellular location">
    <subcellularLocation>
        <location evidence="1">Nucleus</location>
    </subcellularLocation>
</comment>
<dbReference type="GO" id="GO:0005634">
    <property type="term" value="C:nucleus"/>
    <property type="evidence" value="ECO:0007669"/>
    <property type="project" value="UniProtKB-SubCell"/>
</dbReference>
<evidence type="ECO:0000256" key="2">
    <source>
        <dbReference type="ARBA" id="ARBA00022723"/>
    </source>
</evidence>
<dbReference type="Pfam" id="PF04082">
    <property type="entry name" value="Fungal_trans"/>
    <property type="match status" value="1"/>
</dbReference>
<dbReference type="OrthoDB" id="2406834at2759"/>
<keyword evidence="3" id="KW-0805">Transcription regulation</keyword>
<dbReference type="GO" id="GO:0006351">
    <property type="term" value="P:DNA-templated transcription"/>
    <property type="evidence" value="ECO:0007669"/>
    <property type="project" value="InterPro"/>
</dbReference>
<evidence type="ECO:0000259" key="6">
    <source>
        <dbReference type="Pfam" id="PF04082"/>
    </source>
</evidence>
<dbReference type="PANTHER" id="PTHR47338">
    <property type="entry name" value="ZN(II)2CYS6 TRANSCRIPTION FACTOR (EUROFUNG)-RELATED"/>
    <property type="match status" value="1"/>
</dbReference>
<evidence type="ECO:0000313" key="8">
    <source>
        <dbReference type="Proteomes" id="UP000193642"/>
    </source>
</evidence>
<evidence type="ECO:0000256" key="3">
    <source>
        <dbReference type="ARBA" id="ARBA00023015"/>
    </source>
</evidence>
<keyword evidence="5" id="KW-0539">Nucleus</keyword>
<feature type="domain" description="Xylanolytic transcriptional activator regulatory" evidence="6">
    <location>
        <begin position="89"/>
        <end position="196"/>
    </location>
</feature>